<feature type="domain" description="MYND-type" evidence="6">
    <location>
        <begin position="13"/>
        <end position="54"/>
    </location>
</feature>
<keyword evidence="3" id="KW-0862">Zinc</keyword>
<dbReference type="InterPro" id="IPR011990">
    <property type="entry name" value="TPR-like_helical_dom_sf"/>
</dbReference>
<dbReference type="InterPro" id="IPR002893">
    <property type="entry name" value="Znf_MYND"/>
</dbReference>
<evidence type="ECO:0000256" key="4">
    <source>
        <dbReference type="PROSITE-ProRule" id="PRU00134"/>
    </source>
</evidence>
<dbReference type="PROSITE" id="PS50865">
    <property type="entry name" value="ZF_MYND_2"/>
    <property type="match status" value="1"/>
</dbReference>
<dbReference type="Pfam" id="PF08238">
    <property type="entry name" value="Sel1"/>
    <property type="match status" value="3"/>
</dbReference>
<dbReference type="Gene3D" id="1.25.40.10">
    <property type="entry name" value="Tetratricopeptide repeat domain"/>
    <property type="match status" value="1"/>
</dbReference>
<evidence type="ECO:0000259" key="5">
    <source>
        <dbReference type="PROSITE" id="PS50089"/>
    </source>
</evidence>
<dbReference type="PANTHER" id="PTHR45011:SF1">
    <property type="entry name" value="DAP3-BINDING CELL DEATH ENHANCER 1"/>
    <property type="match status" value="1"/>
</dbReference>
<dbReference type="InterPro" id="IPR006597">
    <property type="entry name" value="Sel1-like"/>
</dbReference>
<protein>
    <submittedName>
        <fullName evidence="7">Sel1-like repeat family protein</fullName>
    </submittedName>
</protein>
<dbReference type="Pfam" id="PF01753">
    <property type="entry name" value="zf-MYND"/>
    <property type="match status" value="1"/>
</dbReference>
<dbReference type="EMBL" id="JATAAI010000036">
    <property type="protein sequence ID" value="KAK1734989.1"/>
    <property type="molecule type" value="Genomic_DNA"/>
</dbReference>
<name>A0AAD8XWQ7_9STRA</name>
<evidence type="ECO:0000256" key="2">
    <source>
        <dbReference type="ARBA" id="ARBA00022771"/>
    </source>
</evidence>
<keyword evidence="8" id="KW-1185">Reference proteome</keyword>
<keyword evidence="2 4" id="KW-0863">Zinc-finger</keyword>
<organism evidence="7 8">
    <name type="scientific">Skeletonema marinoi</name>
    <dbReference type="NCBI Taxonomy" id="267567"/>
    <lineage>
        <taxon>Eukaryota</taxon>
        <taxon>Sar</taxon>
        <taxon>Stramenopiles</taxon>
        <taxon>Ochrophyta</taxon>
        <taxon>Bacillariophyta</taxon>
        <taxon>Coscinodiscophyceae</taxon>
        <taxon>Thalassiosirophycidae</taxon>
        <taxon>Thalassiosirales</taxon>
        <taxon>Skeletonemataceae</taxon>
        <taxon>Skeletonema</taxon>
        <taxon>Skeletonema marinoi-dohrnii complex</taxon>
    </lineage>
</organism>
<proteinExistence type="predicted"/>
<dbReference type="InterPro" id="IPR019734">
    <property type="entry name" value="TPR_rpt"/>
</dbReference>
<feature type="domain" description="RING-type" evidence="5">
    <location>
        <begin position="78"/>
        <end position="128"/>
    </location>
</feature>
<sequence length="298" mass="33947">MSTDETAADNMCCASCGMAELDDIKLMDCDDCDLVRYCSDECKEDHRRQHEHACKKRAAELRDKILFTQPESCHLGDCPICCLPLMFNMKDAMLQTCCSKVICKGCSHADMIREIQENRKQLTCPFCRHPKPTTVDEMKLYEMKRVAANDPVALRELGKESFQSGDYDKAFKYCTKAAKLGDVDAHYHLSFMYRNGQGVEKDLKKELYCFEEAAIGGHPRARCNLAFYEWKNSRFDRAVKHWIIAANLGYDEALHEIKNCYLMGRVSKDEFAAALRANQAAINESKSPQREAAANFIV</sequence>
<accession>A0AAD8XWQ7</accession>
<dbReference type="AlphaFoldDB" id="A0AAD8XWQ7"/>
<evidence type="ECO:0000256" key="1">
    <source>
        <dbReference type="ARBA" id="ARBA00022723"/>
    </source>
</evidence>
<evidence type="ECO:0000313" key="8">
    <source>
        <dbReference type="Proteomes" id="UP001224775"/>
    </source>
</evidence>
<reference evidence="7" key="1">
    <citation type="submission" date="2023-06" db="EMBL/GenBank/DDBJ databases">
        <title>Survivors Of The Sea: Transcriptome response of Skeletonema marinoi to long-term dormancy.</title>
        <authorList>
            <person name="Pinder M.I.M."/>
            <person name="Kourtchenko O."/>
            <person name="Robertson E.K."/>
            <person name="Larsson T."/>
            <person name="Maumus F."/>
            <person name="Osuna-Cruz C.M."/>
            <person name="Vancaester E."/>
            <person name="Stenow R."/>
            <person name="Vandepoele K."/>
            <person name="Ploug H."/>
            <person name="Bruchert V."/>
            <person name="Godhe A."/>
            <person name="Topel M."/>
        </authorList>
    </citation>
    <scope>NUCLEOTIDE SEQUENCE</scope>
    <source>
        <strain evidence="7">R05AC</strain>
    </source>
</reference>
<dbReference type="InterPro" id="IPR001841">
    <property type="entry name" value="Znf_RING"/>
</dbReference>
<dbReference type="Proteomes" id="UP001224775">
    <property type="component" value="Unassembled WGS sequence"/>
</dbReference>
<dbReference type="PROSITE" id="PS50089">
    <property type="entry name" value="ZF_RING_2"/>
    <property type="match status" value="1"/>
</dbReference>
<evidence type="ECO:0000256" key="3">
    <source>
        <dbReference type="ARBA" id="ARBA00022833"/>
    </source>
</evidence>
<dbReference type="GO" id="GO:0008270">
    <property type="term" value="F:zinc ion binding"/>
    <property type="evidence" value="ECO:0007669"/>
    <property type="project" value="UniProtKB-KW"/>
</dbReference>
<dbReference type="PANTHER" id="PTHR45011">
    <property type="entry name" value="DAP3-BINDING CELL DEATH ENHANCER 1"/>
    <property type="match status" value="1"/>
</dbReference>
<dbReference type="Gene3D" id="6.10.140.2220">
    <property type="match status" value="1"/>
</dbReference>
<evidence type="ECO:0000259" key="6">
    <source>
        <dbReference type="PROSITE" id="PS50865"/>
    </source>
</evidence>
<dbReference type="SMART" id="SM00671">
    <property type="entry name" value="SEL1"/>
    <property type="match status" value="3"/>
</dbReference>
<keyword evidence="1" id="KW-0479">Metal-binding</keyword>
<dbReference type="SUPFAM" id="SSF144232">
    <property type="entry name" value="HIT/MYND zinc finger-like"/>
    <property type="match status" value="1"/>
</dbReference>
<dbReference type="SMART" id="SM00028">
    <property type="entry name" value="TPR"/>
    <property type="match status" value="2"/>
</dbReference>
<dbReference type="InterPro" id="IPR052748">
    <property type="entry name" value="ISR_Activator"/>
</dbReference>
<comment type="caution">
    <text evidence="7">The sequence shown here is derived from an EMBL/GenBank/DDBJ whole genome shotgun (WGS) entry which is preliminary data.</text>
</comment>
<gene>
    <name evidence="7" type="ORF">QTG54_014449</name>
</gene>
<dbReference type="SUPFAM" id="SSF81901">
    <property type="entry name" value="HCP-like"/>
    <property type="match status" value="1"/>
</dbReference>
<evidence type="ECO:0000313" key="7">
    <source>
        <dbReference type="EMBL" id="KAK1734989.1"/>
    </source>
</evidence>